<proteinExistence type="predicted"/>
<reference evidence="1" key="1">
    <citation type="submission" date="2019-03" db="EMBL/GenBank/DDBJ databases">
        <title>Single cell metagenomics reveals metabolic interactions within the superorganism composed of flagellate Streblomastix strix and complex community of Bacteroidetes bacteria on its surface.</title>
        <authorList>
            <person name="Treitli S.C."/>
            <person name="Kolisko M."/>
            <person name="Husnik F."/>
            <person name="Keeling P."/>
            <person name="Hampl V."/>
        </authorList>
    </citation>
    <scope>NUCLEOTIDE SEQUENCE</scope>
    <source>
        <strain evidence="1">STM</strain>
    </source>
</reference>
<comment type="caution">
    <text evidence="1">The sequence shown here is derived from an EMBL/GenBank/DDBJ whole genome shotgun (WGS) entry which is preliminary data.</text>
</comment>
<organism evidence="1">
    <name type="scientific">termite gut metagenome</name>
    <dbReference type="NCBI Taxonomy" id="433724"/>
    <lineage>
        <taxon>unclassified sequences</taxon>
        <taxon>metagenomes</taxon>
        <taxon>organismal metagenomes</taxon>
    </lineage>
</organism>
<evidence type="ECO:0008006" key="2">
    <source>
        <dbReference type="Google" id="ProtNLM"/>
    </source>
</evidence>
<dbReference type="InterPro" id="IPR041662">
    <property type="entry name" value="SusD-like_2"/>
</dbReference>
<dbReference type="SUPFAM" id="SSF48452">
    <property type="entry name" value="TPR-like"/>
    <property type="match status" value="1"/>
</dbReference>
<dbReference type="Gene3D" id="1.25.40.390">
    <property type="match status" value="1"/>
</dbReference>
<dbReference type="InterPro" id="IPR024302">
    <property type="entry name" value="SusD-like"/>
</dbReference>
<name>A0A5J4R3R1_9ZZZZ</name>
<dbReference type="AlphaFoldDB" id="A0A5J4R3R1"/>
<evidence type="ECO:0000313" key="1">
    <source>
        <dbReference type="EMBL" id="KAA6328349.1"/>
    </source>
</evidence>
<dbReference type="Pfam" id="PF12771">
    <property type="entry name" value="SusD-like_2"/>
    <property type="match status" value="1"/>
</dbReference>
<protein>
    <recommendedName>
        <fullName evidence="2">SusD/RagB family nutrient-binding outer membrane lipoprotein</fullName>
    </recommendedName>
</protein>
<dbReference type="PROSITE" id="PS51257">
    <property type="entry name" value="PROKAR_LIPOPROTEIN"/>
    <property type="match status" value="1"/>
</dbReference>
<dbReference type="InterPro" id="IPR011990">
    <property type="entry name" value="TPR-like_helical_dom_sf"/>
</dbReference>
<accession>A0A5J4R3R1</accession>
<gene>
    <name evidence="1" type="ORF">EZS27_022746</name>
</gene>
<sequence>MKKTILHLFAACSFFLLLLAGCDLTALNENPNEPTADVDYNLNDARLASIFRTSVPAMEGDDEQRVKSLMVDFYAQMLDGGDWNTKRYMMDEDWNQRMYRRVQSAISSLNIVIRNLSDREDFFANSIAVAKIWRVFVAANGADYFGPIPFAKYTEVEDNPPYRSIEDIYTECFKELDEAVALFDKNSTNPIFNSAASDIIYANDAAKWRKFANSLRLRLALRLSEVAPSTTSEQVAKALASGVMESAADNAYLPPKADGGWGQDYNYTMFQITWGGPLNMTSSFEKLVSGIGGVDWPADIVNQRSALSGGIPVAVSTHPAKVDPRGPKMFDPAYEGGKWAGIPYGLPSGSNTGEYRTVLWPELGILVKNGAPYKSRPYDVFLYEEVCFLKAEAFLRGFASGDAKTEYDKGVRASFATWGVSDKAEAYLSSTAKNLAGTSAKFDDDISGAGNTQLEKIITQKYLGLFPDMSMEAWNDKRRLNLPRMDVALSRDPLLYEGKGNNILDPTNFIKRVQYPQNEKQINGSEYENAIKLLGGVDNVTTPLWWDKNSNRCTSAQ</sequence>
<dbReference type="EMBL" id="SNRY01001835">
    <property type="protein sequence ID" value="KAA6328349.1"/>
    <property type="molecule type" value="Genomic_DNA"/>
</dbReference>
<dbReference type="Pfam" id="PF12741">
    <property type="entry name" value="SusD-like"/>
    <property type="match status" value="1"/>
</dbReference>